<dbReference type="Gene3D" id="1.20.910.10">
    <property type="entry name" value="Heme oxygenase-like"/>
    <property type="match status" value="1"/>
</dbReference>
<dbReference type="PANTHER" id="PTHR40279:SF3">
    <property type="entry name" value="4-AMINOBENZOATE SYNTHASE"/>
    <property type="match status" value="1"/>
</dbReference>
<dbReference type="RefSeq" id="WP_314509861.1">
    <property type="nucleotide sequence ID" value="NZ_JASJOU010000002.1"/>
</dbReference>
<organism evidence="2 3">
    <name type="scientific">Xanthocytophaga agilis</name>
    <dbReference type="NCBI Taxonomy" id="3048010"/>
    <lineage>
        <taxon>Bacteria</taxon>
        <taxon>Pseudomonadati</taxon>
        <taxon>Bacteroidota</taxon>
        <taxon>Cytophagia</taxon>
        <taxon>Cytophagales</taxon>
        <taxon>Rhodocytophagaceae</taxon>
        <taxon>Xanthocytophaga</taxon>
    </lineage>
</organism>
<protein>
    <submittedName>
        <fullName evidence="2">Iron-containing redox enzyme family protein</fullName>
    </submittedName>
</protein>
<dbReference type="PANTHER" id="PTHR40279">
    <property type="entry name" value="PQQC-LIKE PROTEIN"/>
    <property type="match status" value="1"/>
</dbReference>
<dbReference type="Proteomes" id="UP001232063">
    <property type="component" value="Unassembled WGS sequence"/>
</dbReference>
<reference evidence="2" key="1">
    <citation type="submission" date="2023-05" db="EMBL/GenBank/DDBJ databases">
        <authorList>
            <person name="Zhang X."/>
        </authorList>
    </citation>
    <scope>NUCLEOTIDE SEQUENCE</scope>
    <source>
        <strain evidence="2">BD1B2-1</strain>
    </source>
</reference>
<evidence type="ECO:0000256" key="1">
    <source>
        <dbReference type="ARBA" id="ARBA00023002"/>
    </source>
</evidence>
<dbReference type="Pfam" id="PF14518">
    <property type="entry name" value="Haem_oxygenas_2"/>
    <property type="match status" value="1"/>
</dbReference>
<keyword evidence="1" id="KW-0560">Oxidoreductase</keyword>
<evidence type="ECO:0000313" key="2">
    <source>
        <dbReference type="EMBL" id="MDJ1500325.1"/>
    </source>
</evidence>
<accession>A0AAE3UCP9</accession>
<dbReference type="SUPFAM" id="SSF48613">
    <property type="entry name" value="Heme oxygenase-like"/>
    <property type="match status" value="1"/>
</dbReference>
<dbReference type="InterPro" id="IPR016084">
    <property type="entry name" value="Haem_Oase-like_multi-hlx"/>
</dbReference>
<keyword evidence="3" id="KW-1185">Reference proteome</keyword>
<dbReference type="AlphaFoldDB" id="A0AAE3UCP9"/>
<comment type="caution">
    <text evidence="2">The sequence shown here is derived from an EMBL/GenBank/DDBJ whole genome shotgun (WGS) entry which is preliminary data.</text>
</comment>
<dbReference type="EMBL" id="JASJOU010000002">
    <property type="protein sequence ID" value="MDJ1500325.1"/>
    <property type="molecule type" value="Genomic_DNA"/>
</dbReference>
<gene>
    <name evidence="2" type="ORF">QNI22_06705</name>
</gene>
<evidence type="ECO:0000313" key="3">
    <source>
        <dbReference type="Proteomes" id="UP001232063"/>
    </source>
</evidence>
<sequence>MIDYSYRTKFEKHVVKLLDLYDLFPFHKHPLWSAIINKQLTKEQVVKAEAQHYLRTKAGQVLRHDAMVQSASVSEVIWKAIIETYFEECTDNDGTPNHLEYIKRLIIEGGMSEREIENLRNTPGNIAAIALYKIIGERGPGCHVVGAGMVEYFYAQLSPHIFRSYVDNYGFTPYAVETYEIHGVMDQTHAERALTAIDEAVNLHGWEEVEDSVRDAFVATSLHYDGMLQAALGENNYWNGK</sequence>
<proteinExistence type="predicted"/>
<dbReference type="InterPro" id="IPR039068">
    <property type="entry name" value="PqqC-like"/>
</dbReference>
<name>A0AAE3UCP9_9BACT</name>
<dbReference type="GO" id="GO:0016491">
    <property type="term" value="F:oxidoreductase activity"/>
    <property type="evidence" value="ECO:0007669"/>
    <property type="project" value="UniProtKB-KW"/>
</dbReference>